<name>A0ABS6M804_9GAMM</name>
<keyword evidence="2" id="KW-1185">Reference proteome</keyword>
<dbReference type="RefSeq" id="WP_217333831.1">
    <property type="nucleotide sequence ID" value="NZ_JAHQZT010000003.1"/>
</dbReference>
<evidence type="ECO:0000313" key="1">
    <source>
        <dbReference type="EMBL" id="MBV0932405.1"/>
    </source>
</evidence>
<accession>A0ABS6M804</accession>
<proteinExistence type="predicted"/>
<organism evidence="1 2">
    <name type="scientific">Marinobacterium weihaiense</name>
    <dbReference type="NCBI Taxonomy" id="2851016"/>
    <lineage>
        <taxon>Bacteria</taxon>
        <taxon>Pseudomonadati</taxon>
        <taxon>Pseudomonadota</taxon>
        <taxon>Gammaproteobacteria</taxon>
        <taxon>Oceanospirillales</taxon>
        <taxon>Oceanospirillaceae</taxon>
        <taxon>Marinobacterium</taxon>
    </lineage>
</organism>
<comment type="caution">
    <text evidence="1">The sequence shown here is derived from an EMBL/GenBank/DDBJ whole genome shotgun (WGS) entry which is preliminary data.</text>
</comment>
<sequence>MRRLGTWLGAPVVMAAAAYGFYWYQVKSNIDDMVAQLSPFASVQYGAIHAHPNGTVGVNSLTISPHQVHAPVSIDQVRVRVGSPLYLLFGGDEPPEELFINLGGVEQSLDSALFHDMQKQMSQVLEQSPLYVSPTALGCGSVRQFDINSLRMMGYRDLRMDIDLHYRGDEEARSILFDARVDVDKMGDTRLKMAFSADPAQLKNPMMATGTARLEQFEVDYQDRGYNKRVTAMCAREAEMRPSDFPSYHQALFERWLAANAIEMPGELLDAYKQVQQEGMSLSLALHPIGGFGSAELMMLQDPTYLIEKLNPILSINDTPVELAGIQWNELLQQVGQAGSGTRVAREGLAGAAQERSAASDEHAAVVEPSSAAMTDEKLKAADSPLAAVASSRRSVPVKKRYRVTPLDELGQYLGKPVRIFTYFGNDVEGRLMSVDAKGIRVMQRMEQGMAEYPLDRARIQQAEVYR</sequence>
<dbReference type="EMBL" id="JAHQZT010000003">
    <property type="protein sequence ID" value="MBV0932405.1"/>
    <property type="molecule type" value="Genomic_DNA"/>
</dbReference>
<reference evidence="1 2" key="1">
    <citation type="submission" date="2021-06" db="EMBL/GenBank/DDBJ databases">
        <title>Bacterium isolated from marine sediment.</title>
        <authorList>
            <person name="Zhu K.-L."/>
            <person name="Du Z.-J."/>
            <person name="Liang Q.-Y."/>
        </authorList>
    </citation>
    <scope>NUCLEOTIDE SEQUENCE [LARGE SCALE GENOMIC DNA]</scope>
    <source>
        <strain evidence="1 2">A346</strain>
    </source>
</reference>
<dbReference type="Proteomes" id="UP000755551">
    <property type="component" value="Unassembled WGS sequence"/>
</dbReference>
<protein>
    <submittedName>
        <fullName evidence="1">Uncharacterized protein</fullName>
    </submittedName>
</protein>
<gene>
    <name evidence="1" type="ORF">KTN04_03505</name>
</gene>
<evidence type="ECO:0000313" key="2">
    <source>
        <dbReference type="Proteomes" id="UP000755551"/>
    </source>
</evidence>